<keyword evidence="10" id="KW-0564">Palmitate</keyword>
<dbReference type="Pfam" id="PF04598">
    <property type="entry name" value="Gasdermin"/>
    <property type="match status" value="1"/>
</dbReference>
<dbReference type="GO" id="GO:0012501">
    <property type="term" value="P:programmed cell death"/>
    <property type="evidence" value="ECO:0007669"/>
    <property type="project" value="UniProtKB-KW"/>
</dbReference>
<dbReference type="GO" id="GO:0072559">
    <property type="term" value="C:NLRP3 inflammasome complex"/>
    <property type="evidence" value="ECO:0007669"/>
    <property type="project" value="TreeGrafter"/>
</dbReference>
<dbReference type="GeneID" id="103107282"/>
<keyword evidence="8" id="KW-0812">Transmembrane</keyword>
<organism evidence="14 15">
    <name type="scientific">Erinaceus europaeus</name>
    <name type="common">Western European hedgehog</name>
    <dbReference type="NCBI Taxonomy" id="9365"/>
    <lineage>
        <taxon>Eukaryota</taxon>
        <taxon>Metazoa</taxon>
        <taxon>Chordata</taxon>
        <taxon>Craniata</taxon>
        <taxon>Vertebrata</taxon>
        <taxon>Euteleostomi</taxon>
        <taxon>Mammalia</taxon>
        <taxon>Eutheria</taxon>
        <taxon>Laurasiatheria</taxon>
        <taxon>Eulipotyphla</taxon>
        <taxon>Erinaceidae</taxon>
        <taxon>Erinaceinae</taxon>
        <taxon>Erinaceus</taxon>
    </lineage>
</organism>
<name>A0A1S3W2U6_ERIEU</name>
<evidence type="ECO:0000256" key="4">
    <source>
        <dbReference type="ARBA" id="ARBA00022452"/>
    </source>
</evidence>
<evidence type="ECO:0000256" key="8">
    <source>
        <dbReference type="ARBA" id="ARBA00022692"/>
    </source>
</evidence>
<evidence type="ECO:0000256" key="11">
    <source>
        <dbReference type="ARBA" id="ARBA00023288"/>
    </source>
</evidence>
<dbReference type="AlphaFoldDB" id="A0A1S3W2U6"/>
<keyword evidence="14" id="KW-1185">Reference proteome</keyword>
<dbReference type="InterPro" id="IPR040460">
    <property type="entry name" value="Gasdermin_pore"/>
</dbReference>
<dbReference type="GO" id="GO:0005546">
    <property type="term" value="F:phosphatidylinositol-4,5-bisphosphate binding"/>
    <property type="evidence" value="ECO:0007669"/>
    <property type="project" value="TreeGrafter"/>
</dbReference>
<evidence type="ECO:0000256" key="6">
    <source>
        <dbReference type="ARBA" id="ARBA00022490"/>
    </source>
</evidence>
<keyword evidence="11" id="KW-0449">Lipoprotein</keyword>
<evidence type="ECO:0000259" key="12">
    <source>
        <dbReference type="Pfam" id="PF04598"/>
    </source>
</evidence>
<keyword evidence="4" id="KW-1134">Transmembrane beta strand</keyword>
<keyword evidence="6" id="KW-0963">Cytoplasm</keyword>
<comment type="subcellular location">
    <subcellularLocation>
        <location evidence="2">Cell membrane</location>
        <topology evidence="2">Multi-pass membrane protein</topology>
    </subcellularLocation>
    <subcellularLocation>
        <location evidence="1">Cytoplasm</location>
    </subcellularLocation>
</comment>
<feature type="domain" description="Gasdermin PUB" evidence="13">
    <location>
        <begin position="401"/>
        <end position="568"/>
    </location>
</feature>
<dbReference type="GO" id="GO:0070269">
    <property type="term" value="P:pyroptotic inflammatory response"/>
    <property type="evidence" value="ECO:0007669"/>
    <property type="project" value="TreeGrafter"/>
</dbReference>
<dbReference type="RefSeq" id="XP_016040632.2">
    <property type="nucleotide sequence ID" value="XM_016185146.2"/>
</dbReference>
<dbReference type="InterPro" id="IPR007677">
    <property type="entry name" value="Gasdermin"/>
</dbReference>
<evidence type="ECO:0000313" key="14">
    <source>
        <dbReference type="Proteomes" id="UP001652624"/>
    </source>
</evidence>
<evidence type="ECO:0000256" key="9">
    <source>
        <dbReference type="ARBA" id="ARBA00023136"/>
    </source>
</evidence>
<dbReference type="GO" id="GO:0070273">
    <property type="term" value="F:phosphatidylinositol-4-phosphate binding"/>
    <property type="evidence" value="ECO:0007669"/>
    <property type="project" value="TreeGrafter"/>
</dbReference>
<accession>A0A1S3W2U6</accession>
<dbReference type="Pfam" id="PF17708">
    <property type="entry name" value="Gasdermin_C"/>
    <property type="match status" value="1"/>
</dbReference>
<dbReference type="OrthoDB" id="9035105at2759"/>
<protein>
    <submittedName>
        <fullName evidence="15">Gasdermin-D isoform X1</fullName>
    </submittedName>
</protein>
<feature type="domain" description="Gasdermin pore forming" evidence="12">
    <location>
        <begin position="189"/>
        <end position="361"/>
    </location>
</feature>
<dbReference type="CTD" id="79792"/>
<evidence type="ECO:0000256" key="2">
    <source>
        <dbReference type="ARBA" id="ARBA00004651"/>
    </source>
</evidence>
<proteinExistence type="inferred from homology"/>
<evidence type="ECO:0000256" key="10">
    <source>
        <dbReference type="ARBA" id="ARBA00023139"/>
    </source>
</evidence>
<dbReference type="Proteomes" id="UP001652624">
    <property type="component" value="Chromosome 1"/>
</dbReference>
<keyword evidence="9" id="KW-0472">Membrane</keyword>
<reference evidence="14" key="1">
    <citation type="submission" date="2025-05" db="UniProtKB">
        <authorList>
            <consortium name="RefSeq"/>
        </authorList>
    </citation>
    <scope>NUCLEOTIDE SEQUENCE [LARGE SCALE GENOMIC DNA]</scope>
</reference>
<gene>
    <name evidence="15" type="primary">GSDMD</name>
</gene>
<dbReference type="GO" id="GO:0001786">
    <property type="term" value="F:phosphatidylserine binding"/>
    <property type="evidence" value="ECO:0007669"/>
    <property type="project" value="TreeGrafter"/>
</dbReference>
<reference evidence="15" key="2">
    <citation type="submission" date="2025-08" db="UniProtKB">
        <authorList>
            <consortium name="RefSeq"/>
        </authorList>
    </citation>
    <scope>IDENTIFICATION</scope>
</reference>
<sequence length="595" mass="64781">MFGNLFPWRNVAERPGLELLDPDSHRESKEEQALGAGWEGSRVVQLPSSGWPQSPRGGLARGVPTSPWAWLLKLSFLVSCLRACAGTPQQSDQPAALPALAPCALRPGCPSADPKHGFSFCGSDQECDPRAGPKWGAPTCGKPGELHQLPALLPAHTEALELLVWETPFCMCPLVHQGYPGAQCPRTSSSPATAVERVGPFHFQDTVDGQLQGNVELATPGQGKLGCGATLSGTTSASMNVCTLRVSPNTWIAMQKERHLQKPEHKILQQLRHRGDNVYVVTEVLQTQKEVEVTYTRKREGSGQLALPGALYFQGGGQGHRSCKKTLTIPSGSILAFRVALLVIGSDWEIIFLPDKKQRTFGGGDQMPSSYKILKPFGFFSKCLLQSDAAHTENSLMLAQDFEDLQAEVEAQAEGLCILSPELCQQLLTGLGQVLRDEMTLHHLEELLEQGLCCGRVELQTGPVGDVLECLVQPCRMLEEELVEHFFYLLGALAELNEAQHMELAQMLEARAPLGPCSLVESLLEQSAPWQKPVPVSLPLGSSWGPEAPIWILLEECGLELKANAPHVRWVPEALDQTLALYACLALLSKLSQSQ</sequence>
<keyword evidence="7" id="KW-1210">Necrosis</keyword>
<evidence type="ECO:0000256" key="3">
    <source>
        <dbReference type="ARBA" id="ARBA00009279"/>
    </source>
</evidence>
<evidence type="ECO:0000256" key="1">
    <source>
        <dbReference type="ARBA" id="ARBA00004496"/>
    </source>
</evidence>
<dbReference type="GO" id="GO:0005886">
    <property type="term" value="C:plasma membrane"/>
    <property type="evidence" value="ECO:0007669"/>
    <property type="project" value="UniProtKB-SubCell"/>
</dbReference>
<evidence type="ECO:0000256" key="5">
    <source>
        <dbReference type="ARBA" id="ARBA00022475"/>
    </source>
</evidence>
<dbReference type="PANTHER" id="PTHR16399:SF15">
    <property type="entry name" value="GASDERMIN-D"/>
    <property type="match status" value="1"/>
</dbReference>
<comment type="similarity">
    <text evidence="3">Belongs to the gasdermin family.</text>
</comment>
<dbReference type="PANTHER" id="PTHR16399">
    <property type="entry name" value="GASDERMIN"/>
    <property type="match status" value="1"/>
</dbReference>
<keyword evidence="5" id="KW-1003">Cell membrane</keyword>
<dbReference type="GO" id="GO:0042742">
    <property type="term" value="P:defense response to bacterium"/>
    <property type="evidence" value="ECO:0007669"/>
    <property type="project" value="TreeGrafter"/>
</dbReference>
<evidence type="ECO:0000259" key="13">
    <source>
        <dbReference type="Pfam" id="PF17708"/>
    </source>
</evidence>
<dbReference type="InterPro" id="IPR041263">
    <property type="entry name" value="Gasdermin_PUB"/>
</dbReference>
<evidence type="ECO:0000313" key="15">
    <source>
        <dbReference type="RefSeq" id="XP_016040632.2"/>
    </source>
</evidence>
<evidence type="ECO:0000256" key="7">
    <source>
        <dbReference type="ARBA" id="ARBA00022590"/>
    </source>
</evidence>